<evidence type="ECO:0000313" key="2">
    <source>
        <dbReference type="Proteomes" id="UP001642484"/>
    </source>
</evidence>
<evidence type="ECO:0008006" key="3">
    <source>
        <dbReference type="Google" id="ProtNLM"/>
    </source>
</evidence>
<name>A0ABP0JVS2_9DINO</name>
<keyword evidence="2" id="KW-1185">Reference proteome</keyword>
<comment type="caution">
    <text evidence="1">The sequence shown here is derived from an EMBL/GenBank/DDBJ whole genome shotgun (WGS) entry which is preliminary data.</text>
</comment>
<dbReference type="EMBL" id="CAXAMN010006613">
    <property type="protein sequence ID" value="CAK9018320.1"/>
    <property type="molecule type" value="Genomic_DNA"/>
</dbReference>
<gene>
    <name evidence="1" type="ORF">CCMP2556_LOCUS13222</name>
</gene>
<organism evidence="1 2">
    <name type="scientific">Durusdinium trenchii</name>
    <dbReference type="NCBI Taxonomy" id="1381693"/>
    <lineage>
        <taxon>Eukaryota</taxon>
        <taxon>Sar</taxon>
        <taxon>Alveolata</taxon>
        <taxon>Dinophyceae</taxon>
        <taxon>Suessiales</taxon>
        <taxon>Symbiodiniaceae</taxon>
        <taxon>Durusdinium</taxon>
    </lineage>
</organism>
<dbReference type="Proteomes" id="UP001642484">
    <property type="component" value="Unassembled WGS sequence"/>
</dbReference>
<reference evidence="1 2" key="1">
    <citation type="submission" date="2024-02" db="EMBL/GenBank/DDBJ databases">
        <authorList>
            <person name="Chen Y."/>
            <person name="Shah S."/>
            <person name="Dougan E. K."/>
            <person name="Thang M."/>
            <person name="Chan C."/>
        </authorList>
    </citation>
    <scope>NUCLEOTIDE SEQUENCE [LARGE SCALE GENOMIC DNA]</scope>
</reference>
<accession>A0ABP0JVS2</accession>
<proteinExistence type="predicted"/>
<sequence>MPRFTDDITVSVDMMFQMLRNMGFNLHYHEVRFEAEMGDPGADQVSFMNFIPWAIRVRESQRDQVRNQHGFGKEEVQSFREDFQAYARGNAIRPLDLRRLLTEKFPMLADKSAMKDNRAKLSEVLADKGPVKLLEFLALARICHDIIELDKLKKERDTIQTTGFSAAEVDEFRGLFMEQATSSGLPGSFRNRIVFSELKALLKNVIPLGDNNVQELKKHIRIVRKHAGEDSVNFTEFLHLMRSMLDSNFAGIAELSNKKRAEDQKDLS</sequence>
<protein>
    <recommendedName>
        <fullName evidence="3">EF-hand domain-containing protein</fullName>
    </recommendedName>
</protein>
<evidence type="ECO:0000313" key="1">
    <source>
        <dbReference type="EMBL" id="CAK9018320.1"/>
    </source>
</evidence>